<keyword evidence="2" id="KW-0862">Zinc</keyword>
<organism evidence="2 3">
    <name type="scientific">Saccharopolyspora shandongensis</name>
    <dbReference type="NCBI Taxonomy" id="418495"/>
    <lineage>
        <taxon>Bacteria</taxon>
        <taxon>Bacillati</taxon>
        <taxon>Actinomycetota</taxon>
        <taxon>Actinomycetes</taxon>
        <taxon>Pseudonocardiales</taxon>
        <taxon>Pseudonocardiaceae</taxon>
        <taxon>Saccharopolyspora</taxon>
    </lineage>
</organism>
<keyword evidence="3" id="KW-1185">Reference proteome</keyword>
<dbReference type="EMBL" id="FNOK01000034">
    <property type="protein sequence ID" value="SDY74477.1"/>
    <property type="molecule type" value="Genomic_DNA"/>
</dbReference>
<dbReference type="Pfam" id="PF16827">
    <property type="entry name" value="zf-HC3"/>
    <property type="match status" value="1"/>
</dbReference>
<dbReference type="Proteomes" id="UP000199529">
    <property type="component" value="Unassembled WGS sequence"/>
</dbReference>
<name>A0A1H3MCQ3_9PSEU</name>
<dbReference type="Gene3D" id="2.30.30.990">
    <property type="entry name" value="Malonyl-[acyl-carrier protein] O-methyltransferase, zinc-finger motif"/>
    <property type="match status" value="1"/>
</dbReference>
<keyword evidence="2" id="KW-0479">Metal-binding</keyword>
<evidence type="ECO:0000313" key="3">
    <source>
        <dbReference type="Proteomes" id="UP000199529"/>
    </source>
</evidence>
<reference evidence="3" key="1">
    <citation type="submission" date="2016-10" db="EMBL/GenBank/DDBJ databases">
        <authorList>
            <person name="Varghese N."/>
            <person name="Submissions S."/>
        </authorList>
    </citation>
    <scope>NUCLEOTIDE SEQUENCE [LARGE SCALE GENOMIC DNA]</scope>
    <source>
        <strain evidence="3">CGMCC 4.3530</strain>
    </source>
</reference>
<dbReference type="OrthoDB" id="3556580at2"/>
<accession>A0A1H3MCQ3</accession>
<gene>
    <name evidence="2" type="ORF">SAMN05216215_10343</name>
</gene>
<sequence length="79" mass="8678">MPHPFRWQPGDGQRHATRKPRPRGGFPVDAQIETLCGKQITADNSDVAWLWTTCPECNRFAHELTGTPIAPCSPAPPTG</sequence>
<dbReference type="AlphaFoldDB" id="A0A1H3MCQ3"/>
<dbReference type="InterPro" id="IPR031795">
    <property type="entry name" value="Zf-HC3"/>
</dbReference>
<evidence type="ECO:0000313" key="2">
    <source>
        <dbReference type="EMBL" id="SDY74477.1"/>
    </source>
</evidence>
<dbReference type="RefSeq" id="WP_143061139.1">
    <property type="nucleotide sequence ID" value="NZ_FNOK01000034.1"/>
</dbReference>
<dbReference type="STRING" id="418495.SAMN05216215_10343"/>
<keyword evidence="2" id="KW-0863">Zinc-finger</keyword>
<proteinExistence type="predicted"/>
<protein>
    <submittedName>
        <fullName evidence="2">Zinc-finger</fullName>
    </submittedName>
</protein>
<dbReference type="GO" id="GO:0008270">
    <property type="term" value="F:zinc ion binding"/>
    <property type="evidence" value="ECO:0007669"/>
    <property type="project" value="UniProtKB-KW"/>
</dbReference>
<evidence type="ECO:0000256" key="1">
    <source>
        <dbReference type="SAM" id="MobiDB-lite"/>
    </source>
</evidence>
<feature type="region of interest" description="Disordered" evidence="1">
    <location>
        <begin position="1"/>
        <end position="26"/>
    </location>
</feature>